<evidence type="ECO:0000259" key="5">
    <source>
        <dbReference type="Pfam" id="PF20990"/>
    </source>
</evidence>
<accession>A0A0Q3HUL5</accession>
<evidence type="ECO:0000256" key="1">
    <source>
        <dbReference type="SAM" id="MobiDB-lite"/>
    </source>
</evidence>
<evidence type="ECO:0000259" key="4">
    <source>
        <dbReference type="Pfam" id="PF09972"/>
    </source>
</evidence>
<evidence type="ECO:0008006" key="8">
    <source>
        <dbReference type="Google" id="ProtNLM"/>
    </source>
</evidence>
<sequence>MKKILSVFFLIVFFFSYAQEAEEAETSGSESVSFNEGSERIINFHANIDVDKKSGIAVTEEIKVHSLGDKIKRGIFRSLPLTRDLNNTVQKVNYHIISVKKNGIDEDYHEEYEDGFLKIYFGNKDVILSQGDYDYELKYTTEKQIGFFEKYDEFYWNVNGNDWDFPVDKISAKVNLPDDAGILQNSCYTGVLGSNSQNCTVKVLSEHSIEWNAENLQSSEGLTIAVGFKKGIMIPPPPPTFLEKFGILTAGIIVFLGLVFYYVSTWKKYGVDPEKPTVYPQFNVPDDLSPASLGFIHSETFKNKYLTASLVNLAVKGFVKIFEGEDDGLLGFFKSKVFTVKKLKNADEKLPKEEVNLMNNLFATGETIKFDGKYNSKIEKAVQSFDQNLKFQHDKFLNEGNNTKKIFLPLIIMTVMYVLGLILSFKIFPEFEKVIVGGLLYVFLLVCFLITGYLFKLYPVLFKIFLIIPTVILIVLGSLLLNHHEFTIDNNFNICYIFIVLGFTSLVIYQFLIRRPSEEKLRKKSLIEGFKMYMGAAENEQLKFHNPPTMTPEAFEKFLPFAMVLGVDEIWGQKFDDLLTRMSTEYQNNWYVGSSMNHFAMTSMLNSGLTNSIQIASTKPSNSGSSSSGSGGGGFSGGGGGGGGGGGW</sequence>
<protein>
    <recommendedName>
        <fullName evidence="8">Transmembrane signal peptide protein</fullName>
    </recommendedName>
</protein>
<organism evidence="6 7">
    <name type="scientific">Chryseobacterium aquaticum</name>
    <dbReference type="NCBI Taxonomy" id="452084"/>
    <lineage>
        <taxon>Bacteria</taxon>
        <taxon>Pseudomonadati</taxon>
        <taxon>Bacteroidota</taxon>
        <taxon>Flavobacteriia</taxon>
        <taxon>Flavobacteriales</taxon>
        <taxon>Weeksellaceae</taxon>
        <taxon>Chryseobacterium group</taxon>
        <taxon>Chryseobacterium</taxon>
    </lineage>
</organism>
<dbReference type="Pfam" id="PF09972">
    <property type="entry name" value="DUF2207"/>
    <property type="match status" value="1"/>
</dbReference>
<feature type="region of interest" description="Disordered" evidence="1">
    <location>
        <begin position="616"/>
        <end position="648"/>
    </location>
</feature>
<feature type="transmembrane region" description="Helical" evidence="2">
    <location>
        <begin position="493"/>
        <end position="513"/>
    </location>
</feature>
<dbReference type="Pfam" id="PF20990">
    <property type="entry name" value="DUF2207_C"/>
    <property type="match status" value="2"/>
</dbReference>
<evidence type="ECO:0000256" key="2">
    <source>
        <dbReference type="SAM" id="Phobius"/>
    </source>
</evidence>
<evidence type="ECO:0000313" key="7">
    <source>
        <dbReference type="Proteomes" id="UP000051682"/>
    </source>
</evidence>
<proteinExistence type="predicted"/>
<dbReference type="AlphaFoldDB" id="A0A0Q3HUL5"/>
<keyword evidence="2" id="KW-1133">Transmembrane helix</keyword>
<feature type="signal peptide" evidence="3">
    <location>
        <begin position="1"/>
        <end position="20"/>
    </location>
</feature>
<feature type="compositionally biased region" description="Gly residues" evidence="1">
    <location>
        <begin position="629"/>
        <end position="648"/>
    </location>
</feature>
<name>A0A0Q3HUL5_9FLAO</name>
<feature type="transmembrane region" description="Helical" evidence="2">
    <location>
        <begin position="245"/>
        <end position="263"/>
    </location>
</feature>
<dbReference type="InterPro" id="IPR018702">
    <property type="entry name" value="DUF2207"/>
</dbReference>
<dbReference type="InterPro" id="IPR048389">
    <property type="entry name" value="YciQ-like_C"/>
</dbReference>
<dbReference type="RefSeq" id="WP_056012499.1">
    <property type="nucleotide sequence ID" value="NZ_LLYZ01000003.1"/>
</dbReference>
<keyword evidence="2" id="KW-0472">Membrane</keyword>
<gene>
    <name evidence="6" type="ORF">AR438_04655</name>
</gene>
<feature type="domain" description="Predicted membrane protein YciQ-like C-terminal" evidence="5">
    <location>
        <begin position="461"/>
        <end position="575"/>
    </location>
</feature>
<dbReference type="STRING" id="452084.AR438_04655"/>
<keyword evidence="3" id="KW-0732">Signal</keyword>
<keyword evidence="2" id="KW-0812">Transmembrane</keyword>
<feature type="domain" description="Predicted membrane protein YciQ-like C-terminal" evidence="5">
    <location>
        <begin position="282"/>
        <end position="451"/>
    </location>
</feature>
<dbReference type="EMBL" id="LLYZ01000003">
    <property type="protein sequence ID" value="KQK26544.1"/>
    <property type="molecule type" value="Genomic_DNA"/>
</dbReference>
<dbReference type="Proteomes" id="UP000051682">
    <property type="component" value="Unassembled WGS sequence"/>
</dbReference>
<feature type="transmembrane region" description="Helical" evidence="2">
    <location>
        <begin position="406"/>
        <end position="428"/>
    </location>
</feature>
<dbReference type="OrthoDB" id="9767603at2"/>
<feature type="transmembrane region" description="Helical" evidence="2">
    <location>
        <begin position="434"/>
        <end position="455"/>
    </location>
</feature>
<reference evidence="6 7" key="1">
    <citation type="submission" date="2015-10" db="EMBL/GenBank/DDBJ databases">
        <title>Chryseobacterium aquaticum genome.</title>
        <authorList>
            <person name="Newman J.D."/>
            <person name="Ferguson M.B."/>
            <person name="Miller J.R."/>
        </authorList>
    </citation>
    <scope>NUCLEOTIDE SEQUENCE [LARGE SCALE GENOMIC DNA]</scope>
    <source>
        <strain evidence="6 7">KCTC 12483</strain>
    </source>
</reference>
<evidence type="ECO:0000313" key="6">
    <source>
        <dbReference type="EMBL" id="KQK26544.1"/>
    </source>
</evidence>
<feature type="transmembrane region" description="Helical" evidence="2">
    <location>
        <begin position="460"/>
        <end position="481"/>
    </location>
</feature>
<evidence type="ECO:0000256" key="3">
    <source>
        <dbReference type="SAM" id="SignalP"/>
    </source>
</evidence>
<feature type="domain" description="DUF2207" evidence="4">
    <location>
        <begin position="41"/>
        <end position="228"/>
    </location>
</feature>
<keyword evidence="7" id="KW-1185">Reference proteome</keyword>
<feature type="chain" id="PRO_5006203707" description="Transmembrane signal peptide protein" evidence="3">
    <location>
        <begin position="21"/>
        <end position="648"/>
    </location>
</feature>
<comment type="caution">
    <text evidence="6">The sequence shown here is derived from an EMBL/GenBank/DDBJ whole genome shotgun (WGS) entry which is preliminary data.</text>
</comment>